<keyword evidence="2" id="KW-0326">Glycosidase</keyword>
<evidence type="ECO:0000256" key="1">
    <source>
        <dbReference type="ARBA" id="ARBA00022801"/>
    </source>
</evidence>
<gene>
    <name evidence="4" type="ORF">IAA54_02705</name>
</gene>
<feature type="domain" description="Glycosyl hydrolase family 13 catalytic" evidence="3">
    <location>
        <begin position="132"/>
        <end position="535"/>
    </location>
</feature>
<dbReference type="PANTHER" id="PTHR10357">
    <property type="entry name" value="ALPHA-AMYLASE FAMILY MEMBER"/>
    <property type="match status" value="1"/>
</dbReference>
<dbReference type="InterPro" id="IPR006047">
    <property type="entry name" value="GH13_cat_dom"/>
</dbReference>
<dbReference type="SUPFAM" id="SSF51445">
    <property type="entry name" value="(Trans)glycosidases"/>
    <property type="match status" value="1"/>
</dbReference>
<dbReference type="Proteomes" id="UP000886785">
    <property type="component" value="Unassembled WGS sequence"/>
</dbReference>
<name>A0A9D1DPJ3_9FIRM</name>
<dbReference type="GO" id="GO:0005975">
    <property type="term" value="P:carbohydrate metabolic process"/>
    <property type="evidence" value="ECO:0007669"/>
    <property type="project" value="InterPro"/>
</dbReference>
<dbReference type="CDD" id="cd11338">
    <property type="entry name" value="AmyAc_CMD"/>
    <property type="match status" value="1"/>
</dbReference>
<organism evidence="4 5">
    <name type="scientific">Candidatus Gallacutalibacter pullicola</name>
    <dbReference type="NCBI Taxonomy" id="2840830"/>
    <lineage>
        <taxon>Bacteria</taxon>
        <taxon>Bacillati</taxon>
        <taxon>Bacillota</taxon>
        <taxon>Clostridia</taxon>
        <taxon>Eubacteriales</taxon>
        <taxon>Candidatus Gallacutalibacter</taxon>
    </lineage>
</organism>
<dbReference type="SUPFAM" id="SSF51011">
    <property type="entry name" value="Glycosyl hydrolase domain"/>
    <property type="match status" value="1"/>
</dbReference>
<dbReference type="GO" id="GO:0016798">
    <property type="term" value="F:hydrolase activity, acting on glycosyl bonds"/>
    <property type="evidence" value="ECO:0007669"/>
    <property type="project" value="UniProtKB-KW"/>
</dbReference>
<dbReference type="InterPro" id="IPR045857">
    <property type="entry name" value="O16G_dom_2"/>
</dbReference>
<dbReference type="Gene3D" id="3.20.20.80">
    <property type="entry name" value="Glycosidases"/>
    <property type="match status" value="1"/>
</dbReference>
<reference evidence="4" key="1">
    <citation type="submission" date="2020-10" db="EMBL/GenBank/DDBJ databases">
        <authorList>
            <person name="Gilroy R."/>
        </authorList>
    </citation>
    <scope>NUCLEOTIDE SEQUENCE</scope>
    <source>
        <strain evidence="4">ChiSjej1B19-7085</strain>
    </source>
</reference>
<reference evidence="4" key="2">
    <citation type="journal article" date="2021" name="PeerJ">
        <title>Extensive microbial diversity within the chicken gut microbiome revealed by metagenomics and culture.</title>
        <authorList>
            <person name="Gilroy R."/>
            <person name="Ravi A."/>
            <person name="Getino M."/>
            <person name="Pursley I."/>
            <person name="Horton D.L."/>
            <person name="Alikhan N.F."/>
            <person name="Baker D."/>
            <person name="Gharbi K."/>
            <person name="Hall N."/>
            <person name="Watson M."/>
            <person name="Adriaenssens E.M."/>
            <person name="Foster-Nyarko E."/>
            <person name="Jarju S."/>
            <person name="Secka A."/>
            <person name="Antonio M."/>
            <person name="Oren A."/>
            <person name="Chaudhuri R.R."/>
            <person name="La Ragione R."/>
            <person name="Hildebrand F."/>
            <person name="Pallen M.J."/>
        </authorList>
    </citation>
    <scope>NUCLEOTIDE SEQUENCE</scope>
    <source>
        <strain evidence="4">ChiSjej1B19-7085</strain>
    </source>
</reference>
<evidence type="ECO:0000259" key="3">
    <source>
        <dbReference type="SMART" id="SM00642"/>
    </source>
</evidence>
<comment type="caution">
    <text evidence="4">The sequence shown here is derived from an EMBL/GenBank/DDBJ whole genome shotgun (WGS) entry which is preliminary data.</text>
</comment>
<sequence length="615" mass="70457">MFQSRNPVYRYPLGAVEEGTSVHFKISIGRDLHCSAMYFCVIDDSTSEETHYSMFWCGMDGENAEYWECDYAPPHAGLFFYHFEGDTWHGRQKYMRGMYGRDQLGGDRSWQLTAYRKGFQTPDWLSGGVMYQIFPDRFHYSGTEKSGVPEDRRFHTNWNEQPQWEPDPDGEIRNKDYFGGDLEGITHKLDYLQSLGVTCIYLNPIFEAHSNHRYDTADYSKIDPLLGSEQDFRRLCREARKYGIRVIIDGVFNHTGSDSVYFNREGRYPEPGAYQSQESPYYPWYAFSKWPDEYACWWNFKTLPDVMEENPQYKDYITGETGIIQKWIAAGASGWRLDVADELPDSFIDSITEAARRQDPDALVLGEVWEDASNKCAYGQRRRYLLGGQLDSVMNYPFRNAILGFLTGGDPSAQMEIILDVLENYPPQVIRLLMNHIGTHDTERALTMLAGDPVRGHGRKWQSAAHLTKERRAHGLRLLRLASLMQYTLPGVPCVYYGDEAGLEGYRDPFNRGTYPWGNEDLELLGWYRRLGKLRQKYRAVLAEGDFSPLHAGNNCMAYIRASHEGAVLAAFNACGETRSLQVPSEWKTAYAELGTAPGDDLVLEPYGCAMLVLP</sequence>
<keyword evidence="1 4" id="KW-0378">Hydrolase</keyword>
<dbReference type="EMBL" id="DVHF01000034">
    <property type="protein sequence ID" value="HIR56552.1"/>
    <property type="molecule type" value="Genomic_DNA"/>
</dbReference>
<evidence type="ECO:0000313" key="4">
    <source>
        <dbReference type="EMBL" id="HIR56552.1"/>
    </source>
</evidence>
<dbReference type="Pfam" id="PF00128">
    <property type="entry name" value="Alpha-amylase"/>
    <property type="match status" value="1"/>
</dbReference>
<evidence type="ECO:0000313" key="5">
    <source>
        <dbReference type="Proteomes" id="UP000886785"/>
    </source>
</evidence>
<dbReference type="PANTHER" id="PTHR10357:SF210">
    <property type="entry name" value="MALTODEXTRIN GLUCOSIDASE"/>
    <property type="match status" value="1"/>
</dbReference>
<dbReference type="SMART" id="SM00642">
    <property type="entry name" value="Aamy"/>
    <property type="match status" value="1"/>
</dbReference>
<proteinExistence type="predicted"/>
<dbReference type="AlphaFoldDB" id="A0A9D1DPJ3"/>
<evidence type="ECO:0000256" key="2">
    <source>
        <dbReference type="ARBA" id="ARBA00023295"/>
    </source>
</evidence>
<dbReference type="InterPro" id="IPR017853">
    <property type="entry name" value="GH"/>
</dbReference>
<protein>
    <submittedName>
        <fullName evidence="4">Glycoside hydrolase family 13 protein</fullName>
    </submittedName>
</protein>
<dbReference type="Gene3D" id="3.90.400.10">
    <property type="entry name" value="Oligo-1,6-glucosidase, Domain 2"/>
    <property type="match status" value="1"/>
</dbReference>
<accession>A0A9D1DPJ3</accession>